<sequence length="89" mass="10220">MEERDLVGSAIPMAQLKLELRTNGVLVISVYEIDDNEPFFVYESDNDFDPETILSAAERRLDPVRLDVFKHVFFQARDDVEGDREEGEG</sequence>
<name>A0A1W0CH77_9NEIS</name>
<proteinExistence type="predicted"/>
<dbReference type="Proteomes" id="UP000192721">
    <property type="component" value="Unassembled WGS sequence"/>
</dbReference>
<comment type="caution">
    <text evidence="1">The sequence shown here is derived from an EMBL/GenBank/DDBJ whole genome shotgun (WGS) entry which is preliminary data.</text>
</comment>
<dbReference type="RefSeq" id="WP_081556587.1">
    <property type="nucleotide sequence ID" value="NZ_JBBIGS010000033.1"/>
</dbReference>
<accession>A0A1W0CH77</accession>
<dbReference type="EMBL" id="MUKV01000034">
    <property type="protein sequence ID" value="OQS34157.1"/>
    <property type="molecule type" value="Genomic_DNA"/>
</dbReference>
<protein>
    <submittedName>
        <fullName evidence="1">Uncharacterized protein</fullName>
    </submittedName>
</protein>
<organism evidence="1 2">
    <name type="scientific">Chromobacterium haemolyticum</name>
    <dbReference type="NCBI Taxonomy" id="394935"/>
    <lineage>
        <taxon>Bacteria</taxon>
        <taxon>Pseudomonadati</taxon>
        <taxon>Pseudomonadota</taxon>
        <taxon>Betaproteobacteria</taxon>
        <taxon>Neisseriales</taxon>
        <taxon>Chromobacteriaceae</taxon>
        <taxon>Chromobacterium</taxon>
    </lineage>
</organism>
<reference evidence="1 2" key="1">
    <citation type="submission" date="2017-02" db="EMBL/GenBank/DDBJ databases">
        <title>Chromobacterium haemolyticum H5244.</title>
        <authorList>
            <person name="Gulvik C.A."/>
        </authorList>
    </citation>
    <scope>NUCLEOTIDE SEQUENCE [LARGE SCALE GENOMIC DNA]</scope>
    <source>
        <strain evidence="1 2">H5244</strain>
    </source>
</reference>
<evidence type="ECO:0000313" key="2">
    <source>
        <dbReference type="Proteomes" id="UP000192721"/>
    </source>
</evidence>
<dbReference type="AlphaFoldDB" id="A0A1W0CH77"/>
<evidence type="ECO:0000313" key="1">
    <source>
        <dbReference type="EMBL" id="OQS34157.1"/>
    </source>
</evidence>
<gene>
    <name evidence="1" type="ORF">B0T45_19295</name>
</gene>